<gene>
    <name evidence="2" type="ORF">DESUT3_02720</name>
</gene>
<reference evidence="2 3" key="1">
    <citation type="journal article" date="2016" name="C (Basel)">
        <title>Selective Growth of and Electricity Production by Marine Exoelectrogenic Bacteria in Self-Aggregated Hydrogel of Microbially Reduced Graphene Oxide.</title>
        <authorList>
            <person name="Yoshida N."/>
            <person name="Goto Y."/>
            <person name="Miyata Y."/>
        </authorList>
    </citation>
    <scope>NUCLEOTIDE SEQUENCE [LARGE SCALE GENOMIC DNA]</scope>
    <source>
        <strain evidence="2 3">NIT-T3</strain>
    </source>
</reference>
<organism evidence="2 3">
    <name type="scientific">Desulfuromonas versatilis</name>
    <dbReference type="NCBI Taxonomy" id="2802975"/>
    <lineage>
        <taxon>Bacteria</taxon>
        <taxon>Pseudomonadati</taxon>
        <taxon>Thermodesulfobacteriota</taxon>
        <taxon>Desulfuromonadia</taxon>
        <taxon>Desulfuromonadales</taxon>
        <taxon>Desulfuromonadaceae</taxon>
        <taxon>Desulfuromonas</taxon>
    </lineage>
</organism>
<accession>A0ABM8HLZ9</accession>
<name>A0ABM8HLZ9_9BACT</name>
<dbReference type="RefSeq" id="WP_221250684.1">
    <property type="nucleotide sequence ID" value="NZ_AP024355.1"/>
</dbReference>
<dbReference type="EMBL" id="AP024355">
    <property type="protein sequence ID" value="BCR03203.1"/>
    <property type="molecule type" value="Genomic_DNA"/>
</dbReference>
<dbReference type="Proteomes" id="UP001319827">
    <property type="component" value="Chromosome"/>
</dbReference>
<keyword evidence="3" id="KW-1185">Reference proteome</keyword>
<feature type="chain" id="PRO_5045429110" description="HEAT repeat domain-containing protein" evidence="1">
    <location>
        <begin position="23"/>
        <end position="252"/>
    </location>
</feature>
<evidence type="ECO:0000313" key="2">
    <source>
        <dbReference type="EMBL" id="BCR03203.1"/>
    </source>
</evidence>
<feature type="signal peptide" evidence="1">
    <location>
        <begin position="1"/>
        <end position="22"/>
    </location>
</feature>
<evidence type="ECO:0000256" key="1">
    <source>
        <dbReference type="SAM" id="SignalP"/>
    </source>
</evidence>
<sequence>MKKMTAVLGLLVSLTLTGTGNAQPDRSAETANLLAGLTSSSGARRIQAAKLVTQAGLRDQGLYETIAALLKQGYAAGTEDEHVDEMSWLCKALAASGDPRYRELLQEVAARALSPKLQHYARQSEELIEEYAERSRVLNATESWDAELNAEENRLVNMLGSDDPGLKRDAAKNVVRSLQVHPRVYEVIAAELLEMLAAGNSGTLEIDTMAWLCKALAGSGESKYLETLKQVEAGTQNLKLKSHVAKAIKQIN</sequence>
<reference evidence="2 3" key="2">
    <citation type="journal article" date="2021" name="Int. J. Syst. Evol. Microbiol.">
        <title>Isolation and Polyphasic Characterization of Desulfuromonas versatilis sp. Nov., an Electrogenic Bacteria Capable of Versatile Metabolism Isolated from a Graphene Oxide-Reducing Enrichment Culture.</title>
        <authorList>
            <person name="Xie L."/>
            <person name="Yoshida N."/>
            <person name="Ishii S."/>
            <person name="Meng L."/>
        </authorList>
    </citation>
    <scope>NUCLEOTIDE SEQUENCE [LARGE SCALE GENOMIC DNA]</scope>
    <source>
        <strain evidence="2 3">NIT-T3</strain>
    </source>
</reference>
<evidence type="ECO:0008006" key="4">
    <source>
        <dbReference type="Google" id="ProtNLM"/>
    </source>
</evidence>
<proteinExistence type="predicted"/>
<protein>
    <recommendedName>
        <fullName evidence="4">HEAT repeat domain-containing protein</fullName>
    </recommendedName>
</protein>
<evidence type="ECO:0000313" key="3">
    <source>
        <dbReference type="Proteomes" id="UP001319827"/>
    </source>
</evidence>
<keyword evidence="1" id="KW-0732">Signal</keyword>